<evidence type="ECO:0000256" key="5">
    <source>
        <dbReference type="ARBA" id="ARBA00022840"/>
    </source>
</evidence>
<dbReference type="GO" id="GO:0005524">
    <property type="term" value="F:ATP binding"/>
    <property type="evidence" value="ECO:0007669"/>
    <property type="project" value="UniProtKB-KW"/>
</dbReference>
<feature type="compositionally biased region" description="Acidic residues" evidence="6">
    <location>
        <begin position="281"/>
        <end position="297"/>
    </location>
</feature>
<comment type="caution">
    <text evidence="8">The sequence shown here is derived from an EMBL/GenBank/DDBJ whole genome shotgun (WGS) entry which is preliminary data.</text>
</comment>
<dbReference type="SUPFAM" id="SSF56112">
    <property type="entry name" value="Protein kinase-like (PK-like)"/>
    <property type="match status" value="1"/>
</dbReference>
<protein>
    <submittedName>
        <fullName evidence="8">CMGC SRPK kinase</fullName>
    </submittedName>
</protein>
<feature type="region of interest" description="Disordered" evidence="6">
    <location>
        <begin position="110"/>
        <end position="130"/>
    </location>
</feature>
<dbReference type="Gene3D" id="3.30.200.20">
    <property type="entry name" value="Phosphorylase Kinase, domain 1"/>
    <property type="match status" value="1"/>
</dbReference>
<gene>
    <name evidence="8" type="ORF">FPCIR_3924</name>
</gene>
<sequence>MSLHKSHLQNSCPGLVTLYDTFKIIGPNGEHDCLVFEPMGPDLTNLLRFRPEFQIGKPWERRFTKSFAKKALLNTTQALHGLHERGIIHCDLHTGNILACIEPIEVTPDTEQRLKQSESDGRPLKRKDGTKDPWAPSYLLEPRSLSDYFSYGLNPLVKLTDLGGAFTEENPLQATEIITPVALRAPEIILGGRVGKGIDIWAFGCMIFEMVIGRPLFVAIQALEGQDYDETSNDEHLIQLWEVIGPLPKPMREEWRRAGQYFDPSGNRLEVKPHEDNYVGGDEDVESGDGTDKESDDPPLAYLDHFPSLEDQFMAEKPGGIDEAEARGILELLRWIFQYDPTHRPSTSDLVNHPWLRSTT</sequence>
<dbReference type="PANTHER" id="PTHR45646">
    <property type="entry name" value="SERINE/THREONINE-PROTEIN KINASE DOA-RELATED"/>
    <property type="match status" value="1"/>
</dbReference>
<organism evidence="8 9">
    <name type="scientific">Fusarium pseudocircinatum</name>
    <dbReference type="NCBI Taxonomy" id="56676"/>
    <lineage>
        <taxon>Eukaryota</taxon>
        <taxon>Fungi</taxon>
        <taxon>Dikarya</taxon>
        <taxon>Ascomycota</taxon>
        <taxon>Pezizomycotina</taxon>
        <taxon>Sordariomycetes</taxon>
        <taxon>Hypocreomycetidae</taxon>
        <taxon>Hypocreales</taxon>
        <taxon>Nectriaceae</taxon>
        <taxon>Fusarium</taxon>
        <taxon>Fusarium fujikuroi species complex</taxon>
    </lineage>
</organism>
<dbReference type="Proteomes" id="UP000546213">
    <property type="component" value="Unassembled WGS sequence"/>
</dbReference>
<feature type="domain" description="Protein kinase" evidence="7">
    <location>
        <begin position="1"/>
        <end position="356"/>
    </location>
</feature>
<feature type="region of interest" description="Disordered" evidence="6">
    <location>
        <begin position="266"/>
        <end position="302"/>
    </location>
</feature>
<dbReference type="GO" id="GO:0005634">
    <property type="term" value="C:nucleus"/>
    <property type="evidence" value="ECO:0007669"/>
    <property type="project" value="TreeGrafter"/>
</dbReference>
<dbReference type="AlphaFoldDB" id="A0A8H5PHN4"/>
<evidence type="ECO:0000256" key="6">
    <source>
        <dbReference type="SAM" id="MobiDB-lite"/>
    </source>
</evidence>
<evidence type="ECO:0000256" key="3">
    <source>
        <dbReference type="ARBA" id="ARBA00022741"/>
    </source>
</evidence>
<keyword evidence="2" id="KW-0808">Transferase</keyword>
<dbReference type="GO" id="GO:0043484">
    <property type="term" value="P:regulation of RNA splicing"/>
    <property type="evidence" value="ECO:0007669"/>
    <property type="project" value="TreeGrafter"/>
</dbReference>
<evidence type="ECO:0000313" key="9">
    <source>
        <dbReference type="Proteomes" id="UP000546213"/>
    </source>
</evidence>
<keyword evidence="1" id="KW-0723">Serine/threonine-protein kinase</keyword>
<evidence type="ECO:0000256" key="2">
    <source>
        <dbReference type="ARBA" id="ARBA00022679"/>
    </source>
</evidence>
<evidence type="ECO:0000256" key="4">
    <source>
        <dbReference type="ARBA" id="ARBA00022777"/>
    </source>
</evidence>
<keyword evidence="5" id="KW-0067">ATP-binding</keyword>
<evidence type="ECO:0000313" key="8">
    <source>
        <dbReference type="EMBL" id="KAF5596713.1"/>
    </source>
</evidence>
<dbReference type="PROSITE" id="PS50011">
    <property type="entry name" value="PROTEIN_KINASE_DOM"/>
    <property type="match status" value="1"/>
</dbReference>
<dbReference type="OrthoDB" id="5979581at2759"/>
<evidence type="ECO:0000256" key="1">
    <source>
        <dbReference type="ARBA" id="ARBA00022527"/>
    </source>
</evidence>
<dbReference type="EMBL" id="JAAOAS010000081">
    <property type="protein sequence ID" value="KAF5596713.1"/>
    <property type="molecule type" value="Genomic_DNA"/>
</dbReference>
<reference evidence="8 9" key="1">
    <citation type="submission" date="2020-05" db="EMBL/GenBank/DDBJ databases">
        <title>Identification and distribution of gene clusters putatively required for synthesis of sphingolipid metabolism inhibitors in phylogenetically diverse species of the filamentous fungus Fusarium.</title>
        <authorList>
            <person name="Kim H.-S."/>
            <person name="Busman M."/>
            <person name="Brown D.W."/>
            <person name="Divon H."/>
            <person name="Uhlig S."/>
            <person name="Proctor R.H."/>
        </authorList>
    </citation>
    <scope>NUCLEOTIDE SEQUENCE [LARGE SCALE GENOMIC DNA]</scope>
    <source>
        <strain evidence="8 9">NRRL 36939</strain>
    </source>
</reference>
<dbReference type="PANTHER" id="PTHR45646:SF11">
    <property type="entry name" value="SERINE_THREONINE-PROTEIN KINASE DOA"/>
    <property type="match status" value="1"/>
</dbReference>
<keyword evidence="4 8" id="KW-0418">Kinase</keyword>
<proteinExistence type="predicted"/>
<dbReference type="InterPro" id="IPR000719">
    <property type="entry name" value="Prot_kinase_dom"/>
</dbReference>
<dbReference type="Gene3D" id="1.10.510.10">
    <property type="entry name" value="Transferase(Phosphotransferase) domain 1"/>
    <property type="match status" value="1"/>
</dbReference>
<name>A0A8H5PHN4_9HYPO</name>
<dbReference type="InterPro" id="IPR051175">
    <property type="entry name" value="CLK_kinases"/>
</dbReference>
<accession>A0A8H5PHN4</accession>
<keyword evidence="9" id="KW-1185">Reference proteome</keyword>
<keyword evidence="3" id="KW-0547">Nucleotide-binding</keyword>
<dbReference type="InterPro" id="IPR011009">
    <property type="entry name" value="Kinase-like_dom_sf"/>
</dbReference>
<dbReference type="Pfam" id="PF00069">
    <property type="entry name" value="Pkinase"/>
    <property type="match status" value="1"/>
</dbReference>
<dbReference type="GO" id="GO:0004674">
    <property type="term" value="F:protein serine/threonine kinase activity"/>
    <property type="evidence" value="ECO:0007669"/>
    <property type="project" value="UniProtKB-KW"/>
</dbReference>
<dbReference type="SMART" id="SM00220">
    <property type="entry name" value="S_TKc"/>
    <property type="match status" value="1"/>
</dbReference>
<evidence type="ECO:0000259" key="7">
    <source>
        <dbReference type="PROSITE" id="PS50011"/>
    </source>
</evidence>